<comment type="subcellular location">
    <subcellularLocation>
        <location evidence="1">Membrane</location>
        <topology evidence="1">Multi-pass membrane protein</topology>
    </subcellularLocation>
</comment>
<dbReference type="HOGENOM" id="CLU_011340_5_0_1"/>
<keyword evidence="9" id="KW-1185">Reference proteome</keyword>
<keyword evidence="3 7" id="KW-0812">Transmembrane</keyword>
<name>M3JW43_CANMX</name>
<dbReference type="InterPro" id="IPR004299">
    <property type="entry name" value="MBOAT_fam"/>
</dbReference>
<evidence type="ECO:0000256" key="5">
    <source>
        <dbReference type="ARBA" id="ARBA00023136"/>
    </source>
</evidence>
<dbReference type="PANTHER" id="PTHR13906:SF4">
    <property type="entry name" value="LYSOPHOSPHOLIPID ACYLTRANSFERASE 6"/>
    <property type="match status" value="1"/>
</dbReference>
<dbReference type="InterPro" id="IPR049941">
    <property type="entry name" value="LPLAT_7/PORCN-like"/>
</dbReference>
<evidence type="ECO:0000256" key="4">
    <source>
        <dbReference type="ARBA" id="ARBA00022989"/>
    </source>
</evidence>
<keyword evidence="4 7" id="KW-1133">Transmembrane helix</keyword>
<evidence type="ECO:0000256" key="7">
    <source>
        <dbReference type="SAM" id="Phobius"/>
    </source>
</evidence>
<evidence type="ECO:0000256" key="3">
    <source>
        <dbReference type="ARBA" id="ARBA00022692"/>
    </source>
</evidence>
<feature type="transmembrane region" description="Helical" evidence="7">
    <location>
        <begin position="60"/>
        <end position="81"/>
    </location>
</feature>
<feature type="transmembrane region" description="Helical" evidence="7">
    <location>
        <begin position="451"/>
        <end position="471"/>
    </location>
</feature>
<dbReference type="GO" id="GO:0016020">
    <property type="term" value="C:membrane"/>
    <property type="evidence" value="ECO:0007669"/>
    <property type="project" value="UniProtKB-SubCell"/>
</dbReference>
<dbReference type="Pfam" id="PF03062">
    <property type="entry name" value="MBOAT"/>
    <property type="match status" value="1"/>
</dbReference>
<evidence type="ECO:0008006" key="10">
    <source>
        <dbReference type="Google" id="ProtNLM"/>
    </source>
</evidence>
<dbReference type="GO" id="GO:0046474">
    <property type="term" value="P:glycerophospholipid biosynthetic process"/>
    <property type="evidence" value="ECO:0007669"/>
    <property type="project" value="TreeGrafter"/>
</dbReference>
<proteinExistence type="predicted"/>
<dbReference type="OrthoDB" id="286734at2759"/>
<dbReference type="GO" id="GO:0030258">
    <property type="term" value="P:lipid modification"/>
    <property type="evidence" value="ECO:0007669"/>
    <property type="project" value="TreeGrafter"/>
</dbReference>
<dbReference type="AlphaFoldDB" id="M3JW43"/>
<evidence type="ECO:0000256" key="2">
    <source>
        <dbReference type="ARBA" id="ARBA00022679"/>
    </source>
</evidence>
<reference evidence="8 9" key="1">
    <citation type="submission" date="2013-02" db="EMBL/GenBank/DDBJ databases">
        <title>Genome sequence of Candida maltosa Xu316, a potential industrial strain for xylitol and ethanol production.</title>
        <authorList>
            <person name="Yu J."/>
            <person name="Wang Q."/>
            <person name="Geng X."/>
            <person name="Bao W."/>
            <person name="He P."/>
            <person name="Cai J."/>
        </authorList>
    </citation>
    <scope>NUCLEOTIDE SEQUENCE [LARGE SCALE GENOMIC DNA]</scope>
    <source>
        <strain evidence="9">Xu316</strain>
    </source>
</reference>
<gene>
    <name evidence="8" type="ORF">G210_2558</name>
</gene>
<dbReference type="Proteomes" id="UP000011777">
    <property type="component" value="Unassembled WGS sequence"/>
</dbReference>
<protein>
    <recommendedName>
        <fullName evidence="10">Lysophospholipid acyltransferase</fullName>
    </recommendedName>
</protein>
<dbReference type="EMBL" id="AOGT01001704">
    <property type="protein sequence ID" value="EMG47145.1"/>
    <property type="molecule type" value="Genomic_DNA"/>
</dbReference>
<dbReference type="eggNOG" id="KOG2704">
    <property type="taxonomic scope" value="Eukaryota"/>
</dbReference>
<keyword evidence="6" id="KW-0012">Acyltransferase</keyword>
<feature type="transmembrane region" description="Helical" evidence="7">
    <location>
        <begin position="123"/>
        <end position="145"/>
    </location>
</feature>
<dbReference type="GO" id="GO:0003841">
    <property type="term" value="F:1-acylglycerol-3-phosphate O-acyltransferase activity"/>
    <property type="evidence" value="ECO:0007669"/>
    <property type="project" value="TreeGrafter"/>
</dbReference>
<keyword evidence="2" id="KW-0808">Transferase</keyword>
<evidence type="ECO:0000313" key="8">
    <source>
        <dbReference type="EMBL" id="EMG47145.1"/>
    </source>
</evidence>
<comment type="caution">
    <text evidence="8">The sequence shown here is derived from an EMBL/GenBank/DDBJ whole genome shotgun (WGS) entry which is preliminary data.</text>
</comment>
<evidence type="ECO:0000256" key="6">
    <source>
        <dbReference type="ARBA" id="ARBA00023315"/>
    </source>
</evidence>
<dbReference type="STRING" id="1245528.M3JW43"/>
<evidence type="ECO:0000313" key="9">
    <source>
        <dbReference type="Proteomes" id="UP000011777"/>
    </source>
</evidence>
<evidence type="ECO:0000256" key="1">
    <source>
        <dbReference type="ARBA" id="ARBA00004141"/>
    </source>
</evidence>
<dbReference type="GO" id="GO:0047184">
    <property type="term" value="F:1-acylglycerophosphocholine O-acyltransferase activity"/>
    <property type="evidence" value="ECO:0007669"/>
    <property type="project" value="TreeGrafter"/>
</dbReference>
<feature type="transmembrane region" description="Helical" evidence="7">
    <location>
        <begin position="21"/>
        <end position="39"/>
    </location>
</feature>
<dbReference type="GO" id="GO:0005783">
    <property type="term" value="C:endoplasmic reticulum"/>
    <property type="evidence" value="ECO:0007669"/>
    <property type="project" value="TreeGrafter"/>
</dbReference>
<accession>M3JW43</accession>
<dbReference type="OMA" id="WHGTRPG"/>
<organism evidence="8 9">
    <name type="scientific">Candida maltosa (strain Xu316)</name>
    <name type="common">Yeast</name>
    <dbReference type="NCBI Taxonomy" id="1245528"/>
    <lineage>
        <taxon>Eukaryota</taxon>
        <taxon>Fungi</taxon>
        <taxon>Dikarya</taxon>
        <taxon>Ascomycota</taxon>
        <taxon>Saccharomycotina</taxon>
        <taxon>Pichiomycetes</taxon>
        <taxon>Debaryomycetaceae</taxon>
        <taxon>Candida/Lodderomyces clade</taxon>
        <taxon>Candida</taxon>
    </lineage>
</organism>
<feature type="transmembrane region" description="Helical" evidence="7">
    <location>
        <begin position="93"/>
        <end position="111"/>
    </location>
</feature>
<keyword evidence="5 7" id="KW-0472">Membrane</keyword>
<feature type="transmembrane region" description="Helical" evidence="7">
    <location>
        <begin position="169"/>
        <end position="188"/>
    </location>
</feature>
<feature type="transmembrane region" description="Helical" evidence="7">
    <location>
        <begin position="416"/>
        <end position="439"/>
    </location>
</feature>
<dbReference type="PANTHER" id="PTHR13906">
    <property type="entry name" value="PORCUPINE"/>
    <property type="match status" value="1"/>
</dbReference>
<feature type="transmembrane region" description="Helical" evidence="7">
    <location>
        <begin position="258"/>
        <end position="276"/>
    </location>
</feature>
<sequence>MITWIQDGISTLSGMTGLDEASLKILICTLLSFPFSIIFKRLPDQNYTLKNLYNVAISSFYVFGICNLRSGIVTLLISATGSYFITRYVRTSSMPWINFVFLMSHMAYSHFRLQFFAEYDRTVIDITGAQMILVMKLSSFGWSIYDGKQDQSKLTEYNRERVILKHPNLLPYVGYVFFYASLLTGPAFDYADYDRFIHSTLFDDVPEEKRPKQRRIPRSGVQATRKLLLGCFWAFLLLKSDDYVSPDYIFTSDFMKQHYFIYRIFYMWVLGFTYRLKYYTIWTMAEGACILCGIGYNGVDPKTGEFKWNRVQNIDPWSFETGQNIHTCLEAWNQNTNKWLKNYIYLRVAKPGKKPGFKSTMFTFATSAFWHGTRPGYYLTFVMGALLQTVGKFYRRNFRPIFLEKDGKTPKPSKKVYDFVCWVSTQLAFGFIVQPFVFLNLPTSINCWATVYFWLVFVVGITFFAFTGPYAKKVTKFLKSLQPSYIAEQEAKKQDDKFKLTVEESSLVNQAVGSKLNQDYESPALGLPSFDTLQSFDKQEVDHDLEEINRAWHSFRGRRGSIKDDDFDGLKNAYNNFTNEINEIYQHKKEEFMKAKQEQTKSE</sequence>